<feature type="compositionally biased region" description="Basic and acidic residues" evidence="7">
    <location>
        <begin position="92"/>
        <end position="102"/>
    </location>
</feature>
<gene>
    <name evidence="11" type="ORF">VUQ07_02575</name>
    <name evidence="10" type="ORF">VUQ09_02390</name>
</gene>
<comment type="cofactor">
    <cofactor evidence="1 6">
        <name>(R)-lipoate</name>
        <dbReference type="ChEBI" id="CHEBI:83088"/>
    </cofactor>
</comment>
<feature type="region of interest" description="Disordered" evidence="7">
    <location>
        <begin position="145"/>
        <end position="239"/>
    </location>
</feature>
<organism evidence="10">
    <name type="scientific">Dolosigranulum savutiense</name>
    <dbReference type="NCBI Taxonomy" id="3110288"/>
    <lineage>
        <taxon>Bacteria</taxon>
        <taxon>Bacillati</taxon>
        <taxon>Bacillota</taxon>
        <taxon>Bacilli</taxon>
        <taxon>Lactobacillales</taxon>
        <taxon>Carnobacteriaceae</taxon>
        <taxon>Dolosigranulum</taxon>
    </lineage>
</organism>
<dbReference type="AlphaFoldDB" id="A0AB74TNV2"/>
<evidence type="ECO:0000256" key="5">
    <source>
        <dbReference type="ARBA" id="ARBA00023315"/>
    </source>
</evidence>
<evidence type="ECO:0000313" key="11">
    <source>
        <dbReference type="EMBL" id="XBC51989.1"/>
    </source>
</evidence>
<dbReference type="EMBL" id="CP142436">
    <property type="protein sequence ID" value="XBC51989.1"/>
    <property type="molecule type" value="Genomic_DNA"/>
</dbReference>
<evidence type="ECO:0000313" key="10">
    <source>
        <dbReference type="EMBL" id="XBC48254.1"/>
    </source>
</evidence>
<dbReference type="InterPro" id="IPR011053">
    <property type="entry name" value="Single_hybrid_motif"/>
</dbReference>
<feature type="domain" description="Peripheral subunit-binding (PSBD)" evidence="9">
    <location>
        <begin position="129"/>
        <end position="166"/>
    </location>
</feature>
<dbReference type="GO" id="GO:0031405">
    <property type="term" value="F:lipoic acid binding"/>
    <property type="evidence" value="ECO:0007669"/>
    <property type="project" value="TreeGrafter"/>
</dbReference>
<dbReference type="EMBL" id="CP142434">
    <property type="protein sequence ID" value="XBC48254.1"/>
    <property type="molecule type" value="Genomic_DNA"/>
</dbReference>
<reference evidence="10" key="1">
    <citation type="submission" date="2023-12" db="EMBL/GenBank/DDBJ databases">
        <title>Dolosigranulum savutii sp. nov. isolated from human upper respiratory samples collected in Botswana.</title>
        <authorList>
            <person name="Kelly M.S."/>
        </authorList>
    </citation>
    <scope>NUCLEOTIDE SEQUENCE</scope>
    <source>
        <strain evidence="11">MSK211</strain>
        <strain evidence="10">MSK312</strain>
    </source>
</reference>
<dbReference type="InterPro" id="IPR004167">
    <property type="entry name" value="PSBD"/>
</dbReference>
<feature type="compositionally biased region" description="Polar residues" evidence="7">
    <location>
        <begin position="169"/>
        <end position="202"/>
    </location>
</feature>
<evidence type="ECO:0000256" key="1">
    <source>
        <dbReference type="ARBA" id="ARBA00001938"/>
    </source>
</evidence>
<evidence type="ECO:0000256" key="3">
    <source>
        <dbReference type="ARBA" id="ARBA00022679"/>
    </source>
</evidence>
<proteinExistence type="inferred from homology"/>
<feature type="domain" description="Lipoyl-binding" evidence="8">
    <location>
        <begin position="3"/>
        <end position="78"/>
    </location>
</feature>
<dbReference type="PANTHER" id="PTHR43178:SF5">
    <property type="entry name" value="LIPOAMIDE ACYLTRANSFERASE COMPONENT OF BRANCHED-CHAIN ALPHA-KETO ACID DEHYDROGENASE COMPLEX, MITOCHONDRIAL"/>
    <property type="match status" value="1"/>
</dbReference>
<dbReference type="Gene3D" id="2.40.50.100">
    <property type="match status" value="1"/>
</dbReference>
<dbReference type="Pfam" id="PF02817">
    <property type="entry name" value="E3_binding"/>
    <property type="match status" value="1"/>
</dbReference>
<feature type="region of interest" description="Disordered" evidence="7">
    <location>
        <begin position="77"/>
        <end position="133"/>
    </location>
</feature>
<dbReference type="Gene3D" id="3.30.559.10">
    <property type="entry name" value="Chloramphenicol acetyltransferase-like domain"/>
    <property type="match status" value="1"/>
</dbReference>
<evidence type="ECO:0000256" key="6">
    <source>
        <dbReference type="RuleBase" id="RU003423"/>
    </source>
</evidence>
<accession>A0AB74TNV2</accession>
<dbReference type="GO" id="GO:0005737">
    <property type="term" value="C:cytoplasm"/>
    <property type="evidence" value="ECO:0007669"/>
    <property type="project" value="TreeGrafter"/>
</dbReference>
<dbReference type="InterPro" id="IPR003016">
    <property type="entry name" value="2-oxoA_DH_lipoyl-BS"/>
</dbReference>
<dbReference type="InterPro" id="IPR001078">
    <property type="entry name" value="2-oxoacid_DH_actylTfrase"/>
</dbReference>
<dbReference type="CDD" id="cd06849">
    <property type="entry name" value="lipoyl_domain"/>
    <property type="match status" value="1"/>
</dbReference>
<dbReference type="PROSITE" id="PS50968">
    <property type="entry name" value="BIOTINYL_LIPOYL"/>
    <property type="match status" value="1"/>
</dbReference>
<dbReference type="InterPro" id="IPR000089">
    <property type="entry name" value="Biotin_lipoyl"/>
</dbReference>
<sequence length="466" mass="50891">MSIETFNMPHLGESVTEASISQWLVSVGDQVERFDPIAEAVSDKVTTEIPSDFTGTIKEILIETDVEVEIGTPILKVDTASSEATEETTEEVTEHSSDKEAKATTTTDSSNETTRTDLNEQKTDASGKRYSPAVRRISYEKGLDLGQVDGSGRHGRITRRDVEAISAEDLQSTTDETVQSPPSTPSAQEKQPAPSEQVSEQVDQTTEDSSTASQASDSSQSQAAQLKSVPQANEESKVVKADPVRKAIAKKMTQSVNEIPHAWMMVEVDVSNIVELRNQVKESFNQTENVKLSFFPFFVKAVTQAIKKHPIMNTSWDDGHIIYHKDINISIAVGSEEGLFVPVIKQADNYSISGLAKEIDRLASGARAGTLSNDDMQGGTMTVNNTGVFGSTQSMGIINHPQAAILQVEKIQKKVVPTDDGGFRFAHMVNLCLSMDHRILDGLAAGQFLADVKQNLSHFQRETDIY</sequence>
<dbReference type="GO" id="GO:0016407">
    <property type="term" value="F:acetyltransferase activity"/>
    <property type="evidence" value="ECO:0007669"/>
    <property type="project" value="TreeGrafter"/>
</dbReference>
<name>A0AB74TNV2_9LACT</name>
<dbReference type="InterPro" id="IPR036625">
    <property type="entry name" value="E3-bd_dom_sf"/>
</dbReference>
<dbReference type="Pfam" id="PF00364">
    <property type="entry name" value="Biotin_lipoyl"/>
    <property type="match status" value="1"/>
</dbReference>
<dbReference type="PANTHER" id="PTHR43178">
    <property type="entry name" value="DIHYDROLIPOAMIDE ACETYLTRANSFERASE COMPONENT OF PYRUVATE DEHYDROGENASE COMPLEX"/>
    <property type="match status" value="1"/>
</dbReference>
<dbReference type="EC" id="2.3.1.-" evidence="6"/>
<evidence type="ECO:0000259" key="9">
    <source>
        <dbReference type="PROSITE" id="PS51826"/>
    </source>
</evidence>
<feature type="compositionally biased region" description="Basic and acidic residues" evidence="7">
    <location>
        <begin position="114"/>
        <end position="127"/>
    </location>
</feature>
<dbReference type="Pfam" id="PF00198">
    <property type="entry name" value="2-oxoacid_dh"/>
    <property type="match status" value="1"/>
</dbReference>
<comment type="similarity">
    <text evidence="2 6">Belongs to the 2-oxoacid dehydrogenase family.</text>
</comment>
<feature type="compositionally biased region" description="Low complexity" evidence="7">
    <location>
        <begin position="104"/>
        <end position="113"/>
    </location>
</feature>
<evidence type="ECO:0000256" key="7">
    <source>
        <dbReference type="SAM" id="MobiDB-lite"/>
    </source>
</evidence>
<keyword evidence="5 6" id="KW-0012">Acyltransferase</keyword>
<keyword evidence="4 6" id="KW-0450">Lipoyl</keyword>
<dbReference type="SUPFAM" id="SSF51230">
    <property type="entry name" value="Single hybrid motif"/>
    <property type="match status" value="1"/>
</dbReference>
<dbReference type="FunFam" id="3.30.559.10:FF:000007">
    <property type="entry name" value="Dihydrolipoamide acetyltransferase component of pyruvate dehydrogenase complex"/>
    <property type="match status" value="1"/>
</dbReference>
<evidence type="ECO:0000256" key="2">
    <source>
        <dbReference type="ARBA" id="ARBA00007317"/>
    </source>
</evidence>
<evidence type="ECO:0000256" key="4">
    <source>
        <dbReference type="ARBA" id="ARBA00022823"/>
    </source>
</evidence>
<dbReference type="Gene3D" id="4.10.320.10">
    <property type="entry name" value="E3-binding domain"/>
    <property type="match status" value="1"/>
</dbReference>
<dbReference type="PROSITE" id="PS00189">
    <property type="entry name" value="LIPOYL"/>
    <property type="match status" value="1"/>
</dbReference>
<feature type="compositionally biased region" description="Low complexity" evidence="7">
    <location>
        <begin position="203"/>
        <end position="225"/>
    </location>
</feature>
<dbReference type="SUPFAM" id="SSF52777">
    <property type="entry name" value="CoA-dependent acyltransferases"/>
    <property type="match status" value="1"/>
</dbReference>
<dbReference type="RefSeq" id="WP_347298257.1">
    <property type="nucleotide sequence ID" value="NZ_CP142434.1"/>
</dbReference>
<dbReference type="InterPro" id="IPR023213">
    <property type="entry name" value="CAT-like_dom_sf"/>
</dbReference>
<dbReference type="SUPFAM" id="SSF47005">
    <property type="entry name" value="Peripheral subunit-binding domain of 2-oxo acid dehydrogenase complex"/>
    <property type="match status" value="1"/>
</dbReference>
<dbReference type="PROSITE" id="PS51826">
    <property type="entry name" value="PSBD"/>
    <property type="match status" value="1"/>
</dbReference>
<protein>
    <recommendedName>
        <fullName evidence="6">Dihydrolipoamide acetyltransferase component of pyruvate dehydrogenase complex</fullName>
        <ecNumber evidence="6">2.3.1.-</ecNumber>
    </recommendedName>
</protein>
<keyword evidence="3 6" id="KW-0808">Transferase</keyword>
<dbReference type="InterPro" id="IPR050743">
    <property type="entry name" value="2-oxoacid_DH_E2_comp"/>
</dbReference>
<evidence type="ECO:0000259" key="8">
    <source>
        <dbReference type="PROSITE" id="PS50968"/>
    </source>
</evidence>